<evidence type="ECO:0000313" key="1">
    <source>
        <dbReference type="EMBL" id="KAJ5223781.1"/>
    </source>
</evidence>
<gene>
    <name evidence="1" type="ORF">N7468_008323</name>
</gene>
<dbReference type="AlphaFoldDB" id="A0A9W9NPU6"/>
<evidence type="ECO:0000313" key="2">
    <source>
        <dbReference type="Proteomes" id="UP001150941"/>
    </source>
</evidence>
<name>A0A9W9NPU6_9EURO</name>
<accession>A0A9W9NPU6</accession>
<protein>
    <submittedName>
        <fullName evidence="1">Uncharacterized protein</fullName>
    </submittedName>
</protein>
<dbReference type="EMBL" id="JAPQKS010000006">
    <property type="protein sequence ID" value="KAJ5223781.1"/>
    <property type="molecule type" value="Genomic_DNA"/>
</dbReference>
<proteinExistence type="predicted"/>
<dbReference type="Proteomes" id="UP001150941">
    <property type="component" value="Unassembled WGS sequence"/>
</dbReference>
<organism evidence="1 2">
    <name type="scientific">Penicillium chermesinum</name>
    <dbReference type="NCBI Taxonomy" id="63820"/>
    <lineage>
        <taxon>Eukaryota</taxon>
        <taxon>Fungi</taxon>
        <taxon>Dikarya</taxon>
        <taxon>Ascomycota</taxon>
        <taxon>Pezizomycotina</taxon>
        <taxon>Eurotiomycetes</taxon>
        <taxon>Eurotiomycetidae</taxon>
        <taxon>Eurotiales</taxon>
        <taxon>Aspergillaceae</taxon>
        <taxon>Penicillium</taxon>
    </lineage>
</organism>
<reference evidence="1" key="1">
    <citation type="submission" date="2022-11" db="EMBL/GenBank/DDBJ databases">
        <authorList>
            <person name="Petersen C."/>
        </authorList>
    </citation>
    <scope>NUCLEOTIDE SEQUENCE</scope>
    <source>
        <strain evidence="1">IBT 19713</strain>
    </source>
</reference>
<comment type="caution">
    <text evidence="1">The sequence shown here is derived from an EMBL/GenBank/DDBJ whole genome shotgun (WGS) entry which is preliminary data.</text>
</comment>
<sequence length="71" mass="7921">MVGDWRAAFKAPTLDPGCWIGDTAASCARDASIESDDTFHPSDRMGPFFLNSMFKKNICNQLMLTDESWAM</sequence>
<keyword evidence="2" id="KW-1185">Reference proteome</keyword>
<dbReference type="GeneID" id="83204922"/>
<dbReference type="RefSeq" id="XP_058327964.1">
    <property type="nucleotide sequence ID" value="XM_058477619.1"/>
</dbReference>
<reference evidence="1" key="2">
    <citation type="journal article" date="2023" name="IMA Fungus">
        <title>Comparative genomic study of the Penicillium genus elucidates a diverse pangenome and 15 lateral gene transfer events.</title>
        <authorList>
            <person name="Petersen C."/>
            <person name="Sorensen T."/>
            <person name="Nielsen M.R."/>
            <person name="Sondergaard T.E."/>
            <person name="Sorensen J.L."/>
            <person name="Fitzpatrick D.A."/>
            <person name="Frisvad J.C."/>
            <person name="Nielsen K.L."/>
        </authorList>
    </citation>
    <scope>NUCLEOTIDE SEQUENCE</scope>
    <source>
        <strain evidence="1">IBT 19713</strain>
    </source>
</reference>